<dbReference type="GO" id="GO:0005829">
    <property type="term" value="C:cytosol"/>
    <property type="evidence" value="ECO:0007669"/>
    <property type="project" value="TreeGrafter"/>
</dbReference>
<dbReference type="RefSeq" id="WP_181899014.1">
    <property type="nucleotide sequence ID" value="NZ_QUNR01000003.1"/>
</dbReference>
<dbReference type="EMBL" id="QUNR01000003">
    <property type="protein sequence ID" value="REH37716.1"/>
    <property type="molecule type" value="Genomic_DNA"/>
</dbReference>
<evidence type="ECO:0000313" key="6">
    <source>
        <dbReference type="Proteomes" id="UP000256774"/>
    </source>
</evidence>
<comment type="caution">
    <text evidence="5">The sequence shown here is derived from an EMBL/GenBank/DDBJ whole genome shotgun (WGS) entry which is preliminary data.</text>
</comment>
<reference evidence="5 6" key="1">
    <citation type="submission" date="2018-08" db="EMBL/GenBank/DDBJ databases">
        <title>Genomic Encyclopedia of Type Strains, Phase IV (KMG-IV): sequencing the most valuable type-strain genomes for metagenomic binning, comparative biology and taxonomic classification.</title>
        <authorList>
            <person name="Goeker M."/>
        </authorList>
    </citation>
    <scope>NUCLEOTIDE SEQUENCE [LARGE SCALE GENOMIC DNA]</scope>
    <source>
        <strain evidence="5 6">DSM 26022</strain>
    </source>
</reference>
<evidence type="ECO:0000256" key="1">
    <source>
        <dbReference type="ARBA" id="ARBA00023015"/>
    </source>
</evidence>
<accession>A0A3E0H3S8</accession>
<keyword evidence="1" id="KW-0805">Transcription regulation</keyword>
<dbReference type="InterPro" id="IPR018060">
    <property type="entry name" value="HTH_AraC"/>
</dbReference>
<dbReference type="PRINTS" id="PR00032">
    <property type="entry name" value="HTHARAC"/>
</dbReference>
<dbReference type="InterPro" id="IPR020449">
    <property type="entry name" value="Tscrpt_reg_AraC-type_HTH"/>
</dbReference>
<gene>
    <name evidence="5" type="ORF">DFR26_1497</name>
</gene>
<dbReference type="GO" id="GO:0000976">
    <property type="term" value="F:transcription cis-regulatory region binding"/>
    <property type="evidence" value="ECO:0007669"/>
    <property type="project" value="TreeGrafter"/>
</dbReference>
<evidence type="ECO:0000259" key="4">
    <source>
        <dbReference type="PROSITE" id="PS01124"/>
    </source>
</evidence>
<feature type="domain" description="HTH araC/xylS-type" evidence="4">
    <location>
        <begin position="239"/>
        <end position="336"/>
    </location>
</feature>
<evidence type="ECO:0000256" key="2">
    <source>
        <dbReference type="ARBA" id="ARBA00023125"/>
    </source>
</evidence>
<dbReference type="Gene3D" id="1.10.10.60">
    <property type="entry name" value="Homeodomain-like"/>
    <property type="match status" value="1"/>
</dbReference>
<dbReference type="Pfam" id="PF12625">
    <property type="entry name" value="Arabinose_bd"/>
    <property type="match status" value="1"/>
</dbReference>
<dbReference type="PANTHER" id="PTHR47894">
    <property type="entry name" value="HTH-TYPE TRANSCRIPTIONAL REGULATOR GADX"/>
    <property type="match status" value="1"/>
</dbReference>
<keyword evidence="2 5" id="KW-0238">DNA-binding</keyword>
<dbReference type="InterPro" id="IPR009057">
    <property type="entry name" value="Homeodomain-like_sf"/>
</dbReference>
<name>A0A3E0H3S8_9GAMM</name>
<dbReference type="PANTHER" id="PTHR47894:SF1">
    <property type="entry name" value="HTH-TYPE TRANSCRIPTIONAL REGULATOR VQSM"/>
    <property type="match status" value="1"/>
</dbReference>
<keyword evidence="3" id="KW-0804">Transcription</keyword>
<protein>
    <submittedName>
        <fullName evidence="5">AraC-like DNA-binding protein</fullName>
    </submittedName>
</protein>
<dbReference type="PROSITE" id="PS01124">
    <property type="entry name" value="HTH_ARAC_FAMILY_2"/>
    <property type="match status" value="1"/>
</dbReference>
<dbReference type="GO" id="GO:0003700">
    <property type="term" value="F:DNA-binding transcription factor activity"/>
    <property type="evidence" value="ECO:0007669"/>
    <property type="project" value="InterPro"/>
</dbReference>
<evidence type="ECO:0000313" key="5">
    <source>
        <dbReference type="EMBL" id="REH37716.1"/>
    </source>
</evidence>
<keyword evidence="6" id="KW-1185">Reference proteome</keyword>
<dbReference type="AlphaFoldDB" id="A0A3E0H3S8"/>
<dbReference type="Pfam" id="PF12833">
    <property type="entry name" value="HTH_18"/>
    <property type="match status" value="1"/>
</dbReference>
<dbReference type="InterPro" id="IPR032687">
    <property type="entry name" value="AraC-type_N"/>
</dbReference>
<organism evidence="5 6">
    <name type="scientific">Paraperlucidibaca baekdonensis</name>
    <dbReference type="NCBI Taxonomy" id="748120"/>
    <lineage>
        <taxon>Bacteria</taxon>
        <taxon>Pseudomonadati</taxon>
        <taxon>Pseudomonadota</taxon>
        <taxon>Gammaproteobacteria</taxon>
        <taxon>Moraxellales</taxon>
        <taxon>Moraxellaceae</taxon>
        <taxon>Paraperlucidibaca</taxon>
    </lineage>
</organism>
<dbReference type="SMART" id="SM00342">
    <property type="entry name" value="HTH_ARAC"/>
    <property type="match status" value="1"/>
</dbReference>
<dbReference type="Proteomes" id="UP000256774">
    <property type="component" value="Unassembled WGS sequence"/>
</dbReference>
<sequence>MSSFTESHPGLPAAYVLLLLDVVKRWHVNESELLAPAGLDREQLTAPTLRLPLDVVNGIYTRALELTEEPGLPFYIGMQMKLSSHGFIGFAAMTADTVAQAIELAERFISLRLMGFALRLETHNDEARLYLSCDLNLQPLRDTAVAALMVGLGQMAQVLTGETLYGIADIDIPENPRFAEFSHILPAQIQYGQPENVIRFAKAYLDAPLLMADASSSQLAIEQCERELVAIGHTNRFVRQVRELIHDDAEGFRSVEAVASILCMSERTLKRQLAQDGTSFSDILEDLRRQRAVLLLRHESQSIERIAEQLGYSDVANFTRAFKRWTGTTPSQYRRGA</sequence>
<dbReference type="SUPFAM" id="SSF46689">
    <property type="entry name" value="Homeodomain-like"/>
    <property type="match status" value="1"/>
</dbReference>
<evidence type="ECO:0000256" key="3">
    <source>
        <dbReference type="ARBA" id="ARBA00023163"/>
    </source>
</evidence>
<proteinExistence type="predicted"/>